<accession>A0A8X8ZYU4</accession>
<reference evidence="2" key="2">
    <citation type="submission" date="2020-08" db="EMBL/GenBank/DDBJ databases">
        <title>Plant Genome Project.</title>
        <authorList>
            <person name="Zhang R.-G."/>
        </authorList>
    </citation>
    <scope>NUCLEOTIDE SEQUENCE</scope>
    <source>
        <strain evidence="2">Huo1</strain>
        <tissue evidence="2">Leaf</tissue>
    </source>
</reference>
<dbReference type="InterPro" id="IPR002885">
    <property type="entry name" value="PPR_rpt"/>
</dbReference>
<keyword evidence="1" id="KW-0677">Repeat</keyword>
<evidence type="ECO:0000313" key="3">
    <source>
        <dbReference type="Proteomes" id="UP000298416"/>
    </source>
</evidence>
<proteinExistence type="predicted"/>
<dbReference type="Proteomes" id="UP000298416">
    <property type="component" value="Unassembled WGS sequence"/>
</dbReference>
<dbReference type="InterPro" id="IPR011990">
    <property type="entry name" value="TPR-like_helical_dom_sf"/>
</dbReference>
<organism evidence="2">
    <name type="scientific">Salvia splendens</name>
    <name type="common">Scarlet sage</name>
    <dbReference type="NCBI Taxonomy" id="180675"/>
    <lineage>
        <taxon>Eukaryota</taxon>
        <taxon>Viridiplantae</taxon>
        <taxon>Streptophyta</taxon>
        <taxon>Embryophyta</taxon>
        <taxon>Tracheophyta</taxon>
        <taxon>Spermatophyta</taxon>
        <taxon>Magnoliopsida</taxon>
        <taxon>eudicotyledons</taxon>
        <taxon>Gunneridae</taxon>
        <taxon>Pentapetalae</taxon>
        <taxon>asterids</taxon>
        <taxon>lamiids</taxon>
        <taxon>Lamiales</taxon>
        <taxon>Lamiaceae</taxon>
        <taxon>Nepetoideae</taxon>
        <taxon>Mentheae</taxon>
        <taxon>Salviinae</taxon>
        <taxon>Salvia</taxon>
        <taxon>Salvia subgen. Calosphace</taxon>
        <taxon>core Calosphace</taxon>
    </lineage>
</organism>
<dbReference type="Pfam" id="PF01535">
    <property type="entry name" value="PPR"/>
    <property type="match status" value="4"/>
</dbReference>
<dbReference type="GO" id="GO:0003723">
    <property type="term" value="F:RNA binding"/>
    <property type="evidence" value="ECO:0007669"/>
    <property type="project" value="InterPro"/>
</dbReference>
<protein>
    <recommendedName>
        <fullName evidence="4">Pentatricopeptide repeat-containing protein</fullName>
    </recommendedName>
</protein>
<evidence type="ECO:0008006" key="4">
    <source>
        <dbReference type="Google" id="ProtNLM"/>
    </source>
</evidence>
<gene>
    <name evidence="2" type="ORF">SASPL_118112</name>
</gene>
<comment type="caution">
    <text evidence="2">The sequence shown here is derived from an EMBL/GenBank/DDBJ whole genome shotgun (WGS) entry which is preliminary data.</text>
</comment>
<sequence length="310" mass="34822">MNPDYTFSTEIDQGGEIGAPPFEEDRIEASQHFLANHLIEMYAKCGDHSGAPEVFAQMRVRNVYSWNNMLSGTRSWGWRWRMCRLRALGLLKQLHCQAFVLGFLLNAVISSSIMDANAKCGEMGDRRSLFDEMKWRDVLAWTILLSGNAKNGDMKSAGEIFYSIPKKNSISWTTLISGYAQNGMLFKEMIKSSIEPDQYTYSSCLPNAVVVSSLIDMYSKCGSLDIAKTVFDGTHNENHVVLWNTLMSALAHHGCGLMQEGLALFGSMKADYEIVPDQEHYACLIDLLGQSGCFDDMMNQLKNMPFKPED</sequence>
<dbReference type="PANTHER" id="PTHR47926:SF465">
    <property type="entry name" value="PENTATRICOPEPTIDE REPEAT (PPR-LIKE) SUPERFAMILY PROTEIN"/>
    <property type="match status" value="1"/>
</dbReference>
<dbReference type="EMBL" id="PNBA02000006">
    <property type="protein sequence ID" value="KAG6421556.1"/>
    <property type="molecule type" value="Genomic_DNA"/>
</dbReference>
<dbReference type="InterPro" id="IPR046960">
    <property type="entry name" value="PPR_At4g14850-like_plant"/>
</dbReference>
<dbReference type="Pfam" id="PF13041">
    <property type="entry name" value="PPR_2"/>
    <property type="match status" value="1"/>
</dbReference>
<dbReference type="GO" id="GO:0009451">
    <property type="term" value="P:RNA modification"/>
    <property type="evidence" value="ECO:0007669"/>
    <property type="project" value="InterPro"/>
</dbReference>
<dbReference type="PANTHER" id="PTHR47926">
    <property type="entry name" value="PENTATRICOPEPTIDE REPEAT-CONTAINING PROTEIN"/>
    <property type="match status" value="1"/>
</dbReference>
<dbReference type="Gene3D" id="1.25.40.10">
    <property type="entry name" value="Tetratricopeptide repeat domain"/>
    <property type="match status" value="2"/>
</dbReference>
<evidence type="ECO:0000256" key="1">
    <source>
        <dbReference type="ARBA" id="ARBA00022737"/>
    </source>
</evidence>
<keyword evidence="3" id="KW-1185">Reference proteome</keyword>
<dbReference type="NCBIfam" id="TIGR00756">
    <property type="entry name" value="PPR"/>
    <property type="match status" value="1"/>
</dbReference>
<evidence type="ECO:0000313" key="2">
    <source>
        <dbReference type="EMBL" id="KAG6421556.1"/>
    </source>
</evidence>
<name>A0A8X8ZYU4_SALSN</name>
<dbReference type="AlphaFoldDB" id="A0A8X8ZYU4"/>
<reference evidence="2" key="1">
    <citation type="submission" date="2018-01" db="EMBL/GenBank/DDBJ databases">
        <authorList>
            <person name="Mao J.F."/>
        </authorList>
    </citation>
    <scope>NUCLEOTIDE SEQUENCE</scope>
    <source>
        <strain evidence="2">Huo1</strain>
        <tissue evidence="2">Leaf</tissue>
    </source>
</reference>